<dbReference type="GO" id="GO:0004798">
    <property type="term" value="F:dTMP kinase activity"/>
    <property type="evidence" value="ECO:0007669"/>
    <property type="project" value="UniProtKB-EC"/>
</dbReference>
<dbReference type="NCBIfam" id="TIGR00041">
    <property type="entry name" value="DTMP_kinase"/>
    <property type="match status" value="1"/>
</dbReference>
<dbReference type="PANTHER" id="PTHR10344">
    <property type="entry name" value="THYMIDYLATE KINASE"/>
    <property type="match status" value="1"/>
</dbReference>
<keyword evidence="8 10" id="KW-0067">ATP-binding</keyword>
<comment type="similarity">
    <text evidence="1 10">Belongs to the thymidylate kinase family.</text>
</comment>
<keyword evidence="4 10" id="KW-0808">Transferase</keyword>
<evidence type="ECO:0000256" key="7">
    <source>
        <dbReference type="ARBA" id="ARBA00022777"/>
    </source>
</evidence>
<dbReference type="InterPro" id="IPR027417">
    <property type="entry name" value="P-loop_NTPase"/>
</dbReference>
<evidence type="ECO:0000313" key="13">
    <source>
        <dbReference type="EMBL" id="MDR7292960.1"/>
    </source>
</evidence>
<evidence type="ECO:0000256" key="10">
    <source>
        <dbReference type="HAMAP-Rule" id="MF_00165"/>
    </source>
</evidence>
<evidence type="ECO:0000259" key="12">
    <source>
        <dbReference type="Pfam" id="PF02223"/>
    </source>
</evidence>
<feature type="binding site" evidence="10">
    <location>
        <begin position="21"/>
        <end position="28"/>
    </location>
    <ligand>
        <name>ATP</name>
        <dbReference type="ChEBI" id="CHEBI:30616"/>
    </ligand>
</feature>
<dbReference type="Proteomes" id="UP001180715">
    <property type="component" value="Unassembled WGS sequence"/>
</dbReference>
<dbReference type="EMBL" id="JAVDXX010000001">
    <property type="protein sequence ID" value="MDR7292960.1"/>
    <property type="molecule type" value="Genomic_DNA"/>
</dbReference>
<protein>
    <recommendedName>
        <fullName evidence="3 10">Thymidylate kinase</fullName>
        <ecNumber evidence="2 10">2.7.4.9</ecNumber>
    </recommendedName>
    <alternativeName>
        <fullName evidence="10">dTMP kinase</fullName>
    </alternativeName>
</protein>
<accession>A0ABU1YX79</accession>
<dbReference type="Pfam" id="PF02223">
    <property type="entry name" value="Thymidylate_kin"/>
    <property type="match status" value="1"/>
</dbReference>
<feature type="compositionally biased region" description="Low complexity" evidence="11">
    <location>
        <begin position="226"/>
        <end position="248"/>
    </location>
</feature>
<dbReference type="InterPro" id="IPR018094">
    <property type="entry name" value="Thymidylate_kinase"/>
</dbReference>
<feature type="domain" description="Thymidylate kinase-like" evidence="12">
    <location>
        <begin position="19"/>
        <end position="208"/>
    </location>
</feature>
<evidence type="ECO:0000256" key="9">
    <source>
        <dbReference type="ARBA" id="ARBA00048743"/>
    </source>
</evidence>
<dbReference type="SUPFAM" id="SSF52540">
    <property type="entry name" value="P-loop containing nucleoside triphosphate hydrolases"/>
    <property type="match status" value="1"/>
</dbReference>
<dbReference type="RefSeq" id="WP_070490162.1">
    <property type="nucleotide sequence ID" value="NZ_JAVDXX010000001.1"/>
</dbReference>
<evidence type="ECO:0000256" key="8">
    <source>
        <dbReference type="ARBA" id="ARBA00022840"/>
    </source>
</evidence>
<dbReference type="InterPro" id="IPR039430">
    <property type="entry name" value="Thymidylate_kin-like_dom"/>
</dbReference>
<dbReference type="HAMAP" id="MF_00165">
    <property type="entry name" value="Thymidylate_kinase"/>
    <property type="match status" value="1"/>
</dbReference>
<dbReference type="InterPro" id="IPR018095">
    <property type="entry name" value="Thymidylate_kin_CS"/>
</dbReference>
<dbReference type="PANTHER" id="PTHR10344:SF4">
    <property type="entry name" value="UMP-CMP KINASE 2, MITOCHONDRIAL"/>
    <property type="match status" value="1"/>
</dbReference>
<sequence length="256" mass="27011">MQVDATQQHRNTAGVFIVFEGGDGTGKSTQSRLLAEHLRSAGYRVETTREPGGTAVSEALRGIVLDPAFAPMDPVTEALIYAAARSAHVNDRIIPWLEAGAVVISDRFLDSSLAYQGAGRGLGLETVASINAPAVRGHEPDLTIVLTMPVADSRARQGQRGTSDRIEAEPDEFHGTLMEEFERIAALDPQRYLVIDARASIEDIAQQINAAVAPLIKRVPLTARTEQAEQAPAARPAAGSASNPAPDAVTDAGGSA</sequence>
<dbReference type="PROSITE" id="PS01331">
    <property type="entry name" value="THYMIDYLATE_KINASE"/>
    <property type="match status" value="1"/>
</dbReference>
<proteinExistence type="inferred from homology"/>
<organism evidence="13 14">
    <name type="scientific">Pseudoglutamicibacter albus</name>
    <dbReference type="NCBI Taxonomy" id="98671"/>
    <lineage>
        <taxon>Bacteria</taxon>
        <taxon>Bacillati</taxon>
        <taxon>Actinomycetota</taxon>
        <taxon>Actinomycetes</taxon>
        <taxon>Micrococcales</taxon>
        <taxon>Micrococcaceae</taxon>
        <taxon>Pseudoglutamicibacter</taxon>
    </lineage>
</organism>
<feature type="region of interest" description="Disordered" evidence="11">
    <location>
        <begin position="226"/>
        <end position="256"/>
    </location>
</feature>
<comment type="catalytic activity">
    <reaction evidence="9 10">
        <text>dTMP + ATP = dTDP + ADP</text>
        <dbReference type="Rhea" id="RHEA:13517"/>
        <dbReference type="ChEBI" id="CHEBI:30616"/>
        <dbReference type="ChEBI" id="CHEBI:58369"/>
        <dbReference type="ChEBI" id="CHEBI:63528"/>
        <dbReference type="ChEBI" id="CHEBI:456216"/>
        <dbReference type="EC" id="2.7.4.9"/>
    </reaction>
</comment>
<evidence type="ECO:0000256" key="1">
    <source>
        <dbReference type="ARBA" id="ARBA00009776"/>
    </source>
</evidence>
<keyword evidence="6 10" id="KW-0547">Nucleotide-binding</keyword>
<evidence type="ECO:0000256" key="3">
    <source>
        <dbReference type="ARBA" id="ARBA00017144"/>
    </source>
</evidence>
<keyword evidence="5 10" id="KW-0545">Nucleotide biosynthesis</keyword>
<reference evidence="13" key="1">
    <citation type="submission" date="2023-07" db="EMBL/GenBank/DDBJ databases">
        <title>Sequencing the genomes of 1000 actinobacteria strains.</title>
        <authorList>
            <person name="Klenk H.-P."/>
        </authorList>
    </citation>
    <scope>NUCLEOTIDE SEQUENCE</scope>
    <source>
        <strain evidence="13">DSM 13068</strain>
    </source>
</reference>
<keyword evidence="14" id="KW-1185">Reference proteome</keyword>
<dbReference type="Gene3D" id="3.40.50.300">
    <property type="entry name" value="P-loop containing nucleotide triphosphate hydrolases"/>
    <property type="match status" value="1"/>
</dbReference>
<gene>
    <name evidence="10" type="primary">tmk</name>
    <name evidence="13" type="ORF">J2S67_000228</name>
</gene>
<comment type="caution">
    <text evidence="13">The sequence shown here is derived from an EMBL/GenBank/DDBJ whole genome shotgun (WGS) entry which is preliminary data.</text>
</comment>
<evidence type="ECO:0000256" key="6">
    <source>
        <dbReference type="ARBA" id="ARBA00022741"/>
    </source>
</evidence>
<keyword evidence="7 10" id="KW-0418">Kinase</keyword>
<evidence type="ECO:0000256" key="5">
    <source>
        <dbReference type="ARBA" id="ARBA00022727"/>
    </source>
</evidence>
<dbReference type="EC" id="2.7.4.9" evidence="2 10"/>
<evidence type="ECO:0000256" key="2">
    <source>
        <dbReference type="ARBA" id="ARBA00012980"/>
    </source>
</evidence>
<evidence type="ECO:0000256" key="11">
    <source>
        <dbReference type="SAM" id="MobiDB-lite"/>
    </source>
</evidence>
<evidence type="ECO:0000256" key="4">
    <source>
        <dbReference type="ARBA" id="ARBA00022679"/>
    </source>
</evidence>
<evidence type="ECO:0000313" key="14">
    <source>
        <dbReference type="Proteomes" id="UP001180715"/>
    </source>
</evidence>
<comment type="function">
    <text evidence="10">Phosphorylation of dTMP to form dTDP in both de novo and salvage pathways of dTTP synthesis.</text>
</comment>
<dbReference type="CDD" id="cd01672">
    <property type="entry name" value="TMPK"/>
    <property type="match status" value="1"/>
</dbReference>
<name>A0ABU1YX79_9MICC</name>